<dbReference type="InterPro" id="IPR014517">
    <property type="entry name" value="ArsR_tscrpt_regulator"/>
</dbReference>
<dbReference type="Proteomes" id="UP000198535">
    <property type="component" value="Unassembled WGS sequence"/>
</dbReference>
<gene>
    <name evidence="2" type="ORF">SAMN04488696_2645</name>
</gene>
<organism evidence="2 3">
    <name type="scientific">Methanolobus profundi</name>
    <dbReference type="NCBI Taxonomy" id="487685"/>
    <lineage>
        <taxon>Archaea</taxon>
        <taxon>Methanobacteriati</taxon>
        <taxon>Methanobacteriota</taxon>
        <taxon>Stenosarchaea group</taxon>
        <taxon>Methanomicrobia</taxon>
        <taxon>Methanosarcinales</taxon>
        <taxon>Methanosarcinaceae</taxon>
        <taxon>Methanolobus</taxon>
    </lineage>
</organism>
<dbReference type="Pfam" id="PF09824">
    <property type="entry name" value="ArsR"/>
    <property type="match status" value="1"/>
</dbReference>
<dbReference type="GO" id="GO:0003677">
    <property type="term" value="F:DNA binding"/>
    <property type="evidence" value="ECO:0007669"/>
    <property type="project" value="UniProtKB-KW"/>
</dbReference>
<dbReference type="AlphaFoldDB" id="A0A1I4U9I3"/>
<dbReference type="RefSeq" id="WP_091937685.1">
    <property type="nucleotide sequence ID" value="NZ_FOUJ01000006.1"/>
</dbReference>
<dbReference type="OrthoDB" id="49861at2157"/>
<keyword evidence="3" id="KW-1185">Reference proteome</keyword>
<accession>A0A1I4U9I3</accession>
<name>A0A1I4U9I3_9EURY</name>
<keyword evidence="2" id="KW-0238">DNA-binding</keyword>
<evidence type="ECO:0000313" key="3">
    <source>
        <dbReference type="Proteomes" id="UP000198535"/>
    </source>
</evidence>
<dbReference type="PIRSF" id="PIRSF022057">
    <property type="entry name" value="UCP022057"/>
    <property type="match status" value="1"/>
</dbReference>
<protein>
    <submittedName>
        <fullName evidence="2">Predicted DNA-binding transcriptional regulator, ArsR family</fullName>
    </submittedName>
</protein>
<sequence length="171" mass="19800">MSKRTRIINDPSELVPLLQVFGSQRHKKVFDSLLNLWMTKEDLDDLLGTDVTKSINILKKSGLIESQWHMPEPGKTPEKEYRTSYSKVQTNFQCSFEDMSDIIMLTFMPYEEVKDAIEELEKLVEQGNDSMSSLTRAMNKSPLYIRAVARRSEKLSVMGQRLKYLQEGETE</sequence>
<evidence type="ECO:0000256" key="1">
    <source>
        <dbReference type="SAM" id="Coils"/>
    </source>
</evidence>
<proteinExistence type="predicted"/>
<reference evidence="3" key="1">
    <citation type="submission" date="2016-10" db="EMBL/GenBank/DDBJ databases">
        <authorList>
            <person name="Varghese N."/>
            <person name="Submissions S."/>
        </authorList>
    </citation>
    <scope>NUCLEOTIDE SEQUENCE [LARGE SCALE GENOMIC DNA]</scope>
    <source>
        <strain evidence="3">Mob M</strain>
    </source>
</reference>
<dbReference type="STRING" id="487685.SAMN04488696_2645"/>
<feature type="coiled-coil region" evidence="1">
    <location>
        <begin position="110"/>
        <end position="137"/>
    </location>
</feature>
<keyword evidence="1" id="KW-0175">Coiled coil</keyword>
<dbReference type="EMBL" id="FOUJ01000006">
    <property type="protein sequence ID" value="SFM85628.1"/>
    <property type="molecule type" value="Genomic_DNA"/>
</dbReference>
<evidence type="ECO:0000313" key="2">
    <source>
        <dbReference type="EMBL" id="SFM85628.1"/>
    </source>
</evidence>